<dbReference type="PRINTS" id="PR00452">
    <property type="entry name" value="SH3DOMAIN"/>
</dbReference>
<feature type="compositionally biased region" description="Low complexity" evidence="4">
    <location>
        <begin position="389"/>
        <end position="417"/>
    </location>
</feature>
<dbReference type="InterPro" id="IPR004148">
    <property type="entry name" value="BAR_dom"/>
</dbReference>
<dbReference type="AlphaFoldDB" id="A0AAN6UIS1"/>
<evidence type="ECO:0000259" key="5">
    <source>
        <dbReference type="PROSITE" id="PS50002"/>
    </source>
</evidence>
<evidence type="ECO:0000313" key="8">
    <source>
        <dbReference type="Proteomes" id="UP001304895"/>
    </source>
</evidence>
<dbReference type="PANTHER" id="PTHR47174">
    <property type="entry name" value="BRIDGING INTEGRATOR 3"/>
    <property type="match status" value="1"/>
</dbReference>
<feature type="coiled-coil region" evidence="3">
    <location>
        <begin position="132"/>
        <end position="159"/>
    </location>
</feature>
<gene>
    <name evidence="7" type="ORF">BT67DRAFT_52060</name>
</gene>
<dbReference type="InterPro" id="IPR027267">
    <property type="entry name" value="AH/BAR_dom_sf"/>
</dbReference>
<dbReference type="GO" id="GO:0006897">
    <property type="term" value="P:endocytosis"/>
    <property type="evidence" value="ECO:0007669"/>
    <property type="project" value="InterPro"/>
</dbReference>
<evidence type="ECO:0000256" key="1">
    <source>
        <dbReference type="ARBA" id="ARBA00022443"/>
    </source>
</evidence>
<evidence type="ECO:0000256" key="3">
    <source>
        <dbReference type="SAM" id="Coils"/>
    </source>
</evidence>
<dbReference type="PROSITE" id="PS51021">
    <property type="entry name" value="BAR"/>
    <property type="match status" value="1"/>
</dbReference>
<dbReference type="SUPFAM" id="SSF50044">
    <property type="entry name" value="SH3-domain"/>
    <property type="match status" value="1"/>
</dbReference>
<protein>
    <recommendedName>
        <fullName evidence="9">SH3 domain signaling protein</fullName>
    </recommendedName>
</protein>
<keyword evidence="3" id="KW-0175">Coiled coil</keyword>
<feature type="domain" description="SH3" evidence="5">
    <location>
        <begin position="437"/>
        <end position="496"/>
    </location>
</feature>
<dbReference type="Gene3D" id="1.20.1270.60">
    <property type="entry name" value="Arfaptin homology (AH) domain/BAR domain"/>
    <property type="match status" value="1"/>
</dbReference>
<feature type="domain" description="BAR" evidence="6">
    <location>
        <begin position="7"/>
        <end position="242"/>
    </location>
</feature>
<accession>A0AAN6UIS1</accession>
<dbReference type="GO" id="GO:0043332">
    <property type="term" value="C:mating projection tip"/>
    <property type="evidence" value="ECO:0007669"/>
    <property type="project" value="TreeGrafter"/>
</dbReference>
<evidence type="ECO:0000256" key="4">
    <source>
        <dbReference type="SAM" id="MobiDB-lite"/>
    </source>
</evidence>
<dbReference type="InterPro" id="IPR001452">
    <property type="entry name" value="SH3_domain"/>
</dbReference>
<dbReference type="GO" id="GO:0008289">
    <property type="term" value="F:lipid binding"/>
    <property type="evidence" value="ECO:0007669"/>
    <property type="project" value="TreeGrafter"/>
</dbReference>
<organism evidence="7 8">
    <name type="scientific">Trichocladium antarcticum</name>
    <dbReference type="NCBI Taxonomy" id="1450529"/>
    <lineage>
        <taxon>Eukaryota</taxon>
        <taxon>Fungi</taxon>
        <taxon>Dikarya</taxon>
        <taxon>Ascomycota</taxon>
        <taxon>Pezizomycotina</taxon>
        <taxon>Sordariomycetes</taxon>
        <taxon>Sordariomycetidae</taxon>
        <taxon>Sordariales</taxon>
        <taxon>Chaetomiaceae</taxon>
        <taxon>Trichocladium</taxon>
    </lineage>
</organism>
<proteinExistence type="predicted"/>
<evidence type="ECO:0008006" key="9">
    <source>
        <dbReference type="Google" id="ProtNLM"/>
    </source>
</evidence>
<evidence type="ECO:0000256" key="2">
    <source>
        <dbReference type="PROSITE-ProRule" id="PRU00192"/>
    </source>
</evidence>
<dbReference type="Gene3D" id="2.30.30.40">
    <property type="entry name" value="SH3 Domains"/>
    <property type="match status" value="1"/>
</dbReference>
<dbReference type="SUPFAM" id="SSF103657">
    <property type="entry name" value="BAR/IMD domain-like"/>
    <property type="match status" value="1"/>
</dbReference>
<dbReference type="InterPro" id="IPR046982">
    <property type="entry name" value="BIN3/RVS161-like"/>
</dbReference>
<keyword evidence="1 2" id="KW-0728">SH3 domain</keyword>
<dbReference type="GO" id="GO:0097320">
    <property type="term" value="P:plasma membrane tubulation"/>
    <property type="evidence" value="ECO:0007669"/>
    <property type="project" value="TreeGrafter"/>
</dbReference>
<dbReference type="PANTHER" id="PTHR47174:SF2">
    <property type="entry name" value="SH3 DOMAIN SIGNALLING PROTEIN (AFU_ORTHOLOGUE AFUA_5G07670)"/>
    <property type="match status" value="1"/>
</dbReference>
<dbReference type="InterPro" id="IPR036028">
    <property type="entry name" value="SH3-like_dom_sf"/>
</dbReference>
<feature type="region of interest" description="Disordered" evidence="4">
    <location>
        <begin position="275"/>
        <end position="349"/>
    </location>
</feature>
<dbReference type="GO" id="GO:1990528">
    <property type="term" value="C:Rvs161p-Rvs167p complex"/>
    <property type="evidence" value="ECO:0007669"/>
    <property type="project" value="TreeGrafter"/>
</dbReference>
<dbReference type="CDD" id="cd07599">
    <property type="entry name" value="BAR_Rvs167p"/>
    <property type="match status" value="1"/>
</dbReference>
<reference evidence="7" key="1">
    <citation type="journal article" date="2023" name="Mol. Phylogenet. Evol.">
        <title>Genome-scale phylogeny and comparative genomics of the fungal order Sordariales.</title>
        <authorList>
            <person name="Hensen N."/>
            <person name="Bonometti L."/>
            <person name="Westerberg I."/>
            <person name="Brannstrom I.O."/>
            <person name="Guillou S."/>
            <person name="Cros-Aarteil S."/>
            <person name="Calhoun S."/>
            <person name="Haridas S."/>
            <person name="Kuo A."/>
            <person name="Mondo S."/>
            <person name="Pangilinan J."/>
            <person name="Riley R."/>
            <person name="LaButti K."/>
            <person name="Andreopoulos B."/>
            <person name="Lipzen A."/>
            <person name="Chen C."/>
            <person name="Yan M."/>
            <person name="Daum C."/>
            <person name="Ng V."/>
            <person name="Clum A."/>
            <person name="Steindorff A."/>
            <person name="Ohm R.A."/>
            <person name="Martin F."/>
            <person name="Silar P."/>
            <person name="Natvig D.O."/>
            <person name="Lalanne C."/>
            <person name="Gautier V."/>
            <person name="Ament-Velasquez S.L."/>
            <person name="Kruys A."/>
            <person name="Hutchinson M.I."/>
            <person name="Powell A.J."/>
            <person name="Barry K."/>
            <person name="Miller A.N."/>
            <person name="Grigoriev I.V."/>
            <person name="Debuchy R."/>
            <person name="Gladieux P."/>
            <person name="Hiltunen Thoren M."/>
            <person name="Johannesson H."/>
        </authorList>
    </citation>
    <scope>NUCLEOTIDE SEQUENCE</scope>
    <source>
        <strain evidence="7">CBS 123565</strain>
    </source>
</reference>
<keyword evidence="8" id="KW-1185">Reference proteome</keyword>
<dbReference type="Proteomes" id="UP001304895">
    <property type="component" value="Unassembled WGS sequence"/>
</dbReference>
<feature type="region of interest" description="Disordered" evidence="4">
    <location>
        <begin position="389"/>
        <end position="436"/>
    </location>
</feature>
<name>A0AAN6UIS1_9PEZI</name>
<evidence type="ECO:0000313" key="7">
    <source>
        <dbReference type="EMBL" id="KAK4133484.1"/>
    </source>
</evidence>
<dbReference type="Pfam" id="PF14604">
    <property type="entry name" value="SH3_9"/>
    <property type="match status" value="1"/>
</dbReference>
<dbReference type="SMART" id="SM00326">
    <property type="entry name" value="SH3"/>
    <property type="match status" value="1"/>
</dbReference>
<dbReference type="EMBL" id="MU853412">
    <property type="protein sequence ID" value="KAK4133484.1"/>
    <property type="molecule type" value="Genomic_DNA"/>
</dbReference>
<dbReference type="FunFam" id="2.30.30.40:FF:000100">
    <property type="entry name" value="SH3 domain-containing YSC84-like protein 1"/>
    <property type="match status" value="1"/>
</dbReference>
<reference evidence="7" key="2">
    <citation type="submission" date="2023-05" db="EMBL/GenBank/DDBJ databases">
        <authorList>
            <consortium name="Lawrence Berkeley National Laboratory"/>
            <person name="Steindorff A."/>
            <person name="Hensen N."/>
            <person name="Bonometti L."/>
            <person name="Westerberg I."/>
            <person name="Brannstrom I.O."/>
            <person name="Guillou S."/>
            <person name="Cros-Aarteil S."/>
            <person name="Calhoun S."/>
            <person name="Haridas S."/>
            <person name="Kuo A."/>
            <person name="Mondo S."/>
            <person name="Pangilinan J."/>
            <person name="Riley R."/>
            <person name="Labutti K."/>
            <person name="Andreopoulos B."/>
            <person name="Lipzen A."/>
            <person name="Chen C."/>
            <person name="Yanf M."/>
            <person name="Daum C."/>
            <person name="Ng V."/>
            <person name="Clum A."/>
            <person name="Ohm R."/>
            <person name="Martin F."/>
            <person name="Silar P."/>
            <person name="Natvig D."/>
            <person name="Lalanne C."/>
            <person name="Gautier V."/>
            <person name="Ament-Velasquez S.L."/>
            <person name="Kruys A."/>
            <person name="Hutchinson M.I."/>
            <person name="Powell A.J."/>
            <person name="Barry K."/>
            <person name="Miller A.N."/>
            <person name="Grigoriev I.V."/>
            <person name="Debuchy R."/>
            <person name="Gladieux P."/>
            <person name="Thoren M.H."/>
            <person name="Johannesson H."/>
        </authorList>
    </citation>
    <scope>NUCLEOTIDE SEQUENCE</scope>
    <source>
        <strain evidence="7">CBS 123565</strain>
    </source>
</reference>
<evidence type="ECO:0000259" key="6">
    <source>
        <dbReference type="PROSITE" id="PS51021"/>
    </source>
</evidence>
<dbReference type="PROSITE" id="PS50002">
    <property type="entry name" value="SH3"/>
    <property type="match status" value="1"/>
</dbReference>
<sequence>MQSMQRQIGKLWNRGPGDNAKVSVLLNDYEDADKVLAQIIDNAKLWKESWGNLVTSQLQIVTEYESLYDPIVGASDGLGRQATPTPPLQLERTFKLKTAYGDLMAELMAEMEMIEEHILKPATEARDCIAPIRKTIKKRENKRLDYEKLQDKAIKLQRKPGRTPKEDAAYAKAETEVTRAAEQEFAIADEHLRQTLPPIITASFDLVPPLLNNLVLIQNRLLGLYYTTLHGYCEESGFPSPPPPMEEVVAIWNAAAGPVRSEIETISFITRGKANYQAPTPGSLRDPARSATLPVNMNGPRRPSSGLISNPHPRTLRVPSKASLRPSSPAPDTHSTSPAPSYNKRPDYSHATDFTTATMLGGAAVQRSTAALSPGDTQHRGRDYFGTARVGRSSVSPSPSPSLLTSASASATASRLAAAKKKPPPPPPPPKRLPSTQPEEWVVAQYTFVGQGAGDLSFQDGDRIRVVKRTGTDQDWWAGELRGVRGNFPANYCKPL</sequence>
<dbReference type="GO" id="GO:0030479">
    <property type="term" value="C:actin cortical patch"/>
    <property type="evidence" value="ECO:0007669"/>
    <property type="project" value="TreeGrafter"/>
</dbReference>
<comment type="caution">
    <text evidence="7">The sequence shown here is derived from an EMBL/GenBank/DDBJ whole genome shotgun (WGS) entry which is preliminary data.</text>
</comment>
<dbReference type="Pfam" id="PF03114">
    <property type="entry name" value="BAR"/>
    <property type="match status" value="1"/>
</dbReference>
<dbReference type="GO" id="GO:0031097">
    <property type="term" value="C:medial cortex"/>
    <property type="evidence" value="ECO:0007669"/>
    <property type="project" value="TreeGrafter"/>
</dbReference>
<dbReference type="GO" id="GO:0051666">
    <property type="term" value="P:actin cortical patch localization"/>
    <property type="evidence" value="ECO:0007669"/>
    <property type="project" value="InterPro"/>
</dbReference>